<evidence type="ECO:0000259" key="5">
    <source>
        <dbReference type="SMART" id="SM00478"/>
    </source>
</evidence>
<dbReference type="PIRSF" id="PIRSF001435">
    <property type="entry name" value="Nth"/>
    <property type="match status" value="1"/>
</dbReference>
<proteinExistence type="predicted"/>
<dbReference type="SMART" id="SM00478">
    <property type="entry name" value="ENDO3c"/>
    <property type="match status" value="1"/>
</dbReference>
<gene>
    <name evidence="7" type="ORF">GF867_12435</name>
    <name evidence="6" type="ORF">GIY11_00025</name>
</gene>
<organism evidence="6 9">
    <name type="scientific">Fundicoccus ignavus</name>
    <dbReference type="NCBI Taxonomy" id="2664442"/>
    <lineage>
        <taxon>Bacteria</taxon>
        <taxon>Bacillati</taxon>
        <taxon>Bacillota</taxon>
        <taxon>Bacilli</taxon>
        <taxon>Lactobacillales</taxon>
        <taxon>Aerococcaceae</taxon>
        <taxon>Fundicoccus</taxon>
    </lineage>
</organism>
<dbReference type="RefSeq" id="WP_153833402.1">
    <property type="nucleotide sequence ID" value="NZ_WJQR01000001.1"/>
</dbReference>
<evidence type="ECO:0000313" key="8">
    <source>
        <dbReference type="Proteomes" id="UP000440066"/>
    </source>
</evidence>
<dbReference type="SUPFAM" id="SSF48150">
    <property type="entry name" value="DNA-glycosylase"/>
    <property type="match status" value="1"/>
</dbReference>
<evidence type="ECO:0000313" key="7">
    <source>
        <dbReference type="EMBL" id="MRJ48353.1"/>
    </source>
</evidence>
<evidence type="ECO:0000256" key="1">
    <source>
        <dbReference type="ARBA" id="ARBA00022485"/>
    </source>
</evidence>
<dbReference type="Gene3D" id="1.10.340.30">
    <property type="entry name" value="Hypothetical protein, domain 2"/>
    <property type="match status" value="1"/>
</dbReference>
<evidence type="ECO:0000256" key="2">
    <source>
        <dbReference type="ARBA" id="ARBA00022723"/>
    </source>
</evidence>
<feature type="domain" description="HhH-GPD" evidence="5">
    <location>
        <begin position="38"/>
        <end position="197"/>
    </location>
</feature>
<name>A0A844BVF4_9LACT</name>
<dbReference type="PANTHER" id="PTHR10359:SF19">
    <property type="entry name" value="DNA REPAIR GLYCOSYLASE MJ1434-RELATED"/>
    <property type="match status" value="1"/>
</dbReference>
<keyword evidence="3" id="KW-0408">Iron</keyword>
<evidence type="ECO:0000256" key="4">
    <source>
        <dbReference type="ARBA" id="ARBA00023014"/>
    </source>
</evidence>
<reference evidence="6 9" key="2">
    <citation type="submission" date="2019-11" db="EMBL/GenBank/DDBJ databases">
        <title>Characterisation of Fundicoccus ignavus gen. nov. sp. nov., a novel genus of the family Aerococcaceae isolated from bulk tank milk.</title>
        <authorList>
            <person name="Siebert A."/>
            <person name="Huptas C."/>
            <person name="Wenning M."/>
            <person name="Scherer S."/>
            <person name="Doll E.V."/>
        </authorList>
    </citation>
    <scope>NUCLEOTIDE SEQUENCE [LARGE SCALE GENOMIC DNA]</scope>
    <source>
        <strain evidence="6 9">DSM 109653</strain>
    </source>
</reference>
<keyword evidence="2" id="KW-0479">Metal-binding</keyword>
<dbReference type="EMBL" id="WJQT01000027">
    <property type="protein sequence ID" value="MRJ48353.1"/>
    <property type="molecule type" value="Genomic_DNA"/>
</dbReference>
<dbReference type="GO" id="GO:0046872">
    <property type="term" value="F:metal ion binding"/>
    <property type="evidence" value="ECO:0007669"/>
    <property type="project" value="UniProtKB-KW"/>
</dbReference>
<evidence type="ECO:0000256" key="3">
    <source>
        <dbReference type="ARBA" id="ARBA00023004"/>
    </source>
</evidence>
<comment type="caution">
    <text evidence="6">The sequence shown here is derived from an EMBL/GenBank/DDBJ whole genome shotgun (WGS) entry which is preliminary data.</text>
</comment>
<evidence type="ECO:0000313" key="9">
    <source>
        <dbReference type="Proteomes" id="UP000469870"/>
    </source>
</evidence>
<accession>A0A844BVF4</accession>
<keyword evidence="4" id="KW-0411">Iron-sulfur</keyword>
<dbReference type="CDD" id="cd00056">
    <property type="entry name" value="ENDO3c"/>
    <property type="match status" value="1"/>
</dbReference>
<dbReference type="EMBL" id="WJQR01000001">
    <property type="protein sequence ID" value="MRI80417.1"/>
    <property type="molecule type" value="Genomic_DNA"/>
</dbReference>
<dbReference type="InterPro" id="IPR011257">
    <property type="entry name" value="DNA_glycosylase"/>
</dbReference>
<dbReference type="PANTHER" id="PTHR10359">
    <property type="entry name" value="A/G-SPECIFIC ADENINE GLYCOSYLASE/ENDONUCLEASE III"/>
    <property type="match status" value="1"/>
</dbReference>
<keyword evidence="1" id="KW-0004">4Fe-4S</keyword>
<dbReference type="AlphaFoldDB" id="A0A844BVF4"/>
<protein>
    <recommendedName>
        <fullName evidence="5">HhH-GPD domain-containing protein</fullName>
    </recommendedName>
</protein>
<dbReference type="GO" id="GO:0051539">
    <property type="term" value="F:4 iron, 4 sulfur cluster binding"/>
    <property type="evidence" value="ECO:0007669"/>
    <property type="project" value="UniProtKB-KW"/>
</dbReference>
<dbReference type="Proteomes" id="UP000440066">
    <property type="component" value="Unassembled WGS sequence"/>
</dbReference>
<dbReference type="Proteomes" id="UP000469870">
    <property type="component" value="Unassembled WGS sequence"/>
</dbReference>
<sequence length="217" mass="25123">MKIGITHEELYYLLNNKQGSVGHWPHESPWEIMLGAFLVQNTTWHNTQLSLKKIGDATLFDPEIISQLEPDELIPLIYSSGFHKSKSNLISTWFKWLAEFQFDKQSVIKAYPSSDSLRNHLLTFKGIGNETADVLMLYVFNQKCFIADNYARKLFTGLGCPVANDYLKLKHHVEKTTKLELIEWQDFHGQILEYGKHHLVGKGPHHSALFEEYYLEV</sequence>
<dbReference type="GO" id="GO:0003824">
    <property type="term" value="F:catalytic activity"/>
    <property type="evidence" value="ECO:0007669"/>
    <property type="project" value="InterPro"/>
</dbReference>
<evidence type="ECO:0000313" key="6">
    <source>
        <dbReference type="EMBL" id="MRI80417.1"/>
    </source>
</evidence>
<dbReference type="InterPro" id="IPR003265">
    <property type="entry name" value="HhH-GPD_domain"/>
</dbReference>
<dbReference type="GO" id="GO:0006284">
    <property type="term" value="P:base-excision repair"/>
    <property type="evidence" value="ECO:0007669"/>
    <property type="project" value="InterPro"/>
</dbReference>
<reference evidence="7 8" key="1">
    <citation type="submission" date="2019-11" db="EMBL/GenBank/DDBJ databases">
        <title>Characterisation of Fundicoccus ignavus gen. nov. sp. nov., a novel genus of the family Aerococcaceae from bulk tank milk.</title>
        <authorList>
            <person name="Siebert A."/>
            <person name="Huptas C."/>
            <person name="Wenning M."/>
            <person name="Scherer S."/>
            <person name="Doll E.V."/>
        </authorList>
    </citation>
    <scope>NUCLEOTIDE SEQUENCE [LARGE SCALE GENOMIC DNA]</scope>
    <source>
        <strain evidence="7 8">DSM 109652</strain>
    </source>
</reference>